<feature type="region of interest" description="Disordered" evidence="1">
    <location>
        <begin position="28"/>
        <end position="47"/>
    </location>
</feature>
<dbReference type="RefSeq" id="WP_187605752.1">
    <property type="nucleotide sequence ID" value="NZ_JAQQDB010000012.1"/>
</dbReference>
<evidence type="ECO:0000256" key="1">
    <source>
        <dbReference type="SAM" id="MobiDB-lite"/>
    </source>
</evidence>
<comment type="caution">
    <text evidence="2">The sequence shown here is derived from an EMBL/GenBank/DDBJ whole genome shotgun (WGS) entry which is preliminary data.</text>
</comment>
<accession>A0ABW9CLH9</accession>
<dbReference type="Proteomes" id="UP001629462">
    <property type="component" value="Unassembled WGS sequence"/>
</dbReference>
<protein>
    <submittedName>
        <fullName evidence="2">Uncharacterized protein</fullName>
    </submittedName>
</protein>
<keyword evidence="3" id="KW-1185">Reference proteome</keyword>
<evidence type="ECO:0000313" key="3">
    <source>
        <dbReference type="Proteomes" id="UP001629462"/>
    </source>
</evidence>
<dbReference type="EMBL" id="JAQQDB010000012">
    <property type="protein sequence ID" value="MFM0518772.1"/>
    <property type="molecule type" value="Genomic_DNA"/>
</dbReference>
<sequence length="47" mass="5051">MDLLWVFAAVAPLAVGSLVAFAAHIDPLSGHWRTPGSNKPKDETFDT</sequence>
<organism evidence="2 3">
    <name type="scientific">Caballeronia jiangsuensis</name>
    <dbReference type="NCBI Taxonomy" id="1458357"/>
    <lineage>
        <taxon>Bacteria</taxon>
        <taxon>Pseudomonadati</taxon>
        <taxon>Pseudomonadota</taxon>
        <taxon>Betaproteobacteria</taxon>
        <taxon>Burkholderiales</taxon>
        <taxon>Burkholderiaceae</taxon>
        <taxon>Caballeronia</taxon>
    </lineage>
</organism>
<evidence type="ECO:0000313" key="2">
    <source>
        <dbReference type="EMBL" id="MFM0518772.1"/>
    </source>
</evidence>
<reference evidence="2 3" key="1">
    <citation type="journal article" date="2024" name="Chem. Sci.">
        <title>Discovery of megapolipeptins by genome mining of a Burkholderiales bacteria collection.</title>
        <authorList>
            <person name="Paulo B.S."/>
            <person name="Recchia M.J.J."/>
            <person name="Lee S."/>
            <person name="Fergusson C.H."/>
            <person name="Romanowski S.B."/>
            <person name="Hernandez A."/>
            <person name="Krull N."/>
            <person name="Liu D.Y."/>
            <person name="Cavanagh H."/>
            <person name="Bos A."/>
            <person name="Gray C.A."/>
            <person name="Murphy B.T."/>
            <person name="Linington R.G."/>
            <person name="Eustaquio A.S."/>
        </authorList>
    </citation>
    <scope>NUCLEOTIDE SEQUENCE [LARGE SCALE GENOMIC DNA]</scope>
    <source>
        <strain evidence="2 3">RL17-374-BIF-D</strain>
    </source>
</reference>
<gene>
    <name evidence="2" type="ORF">PQR08_15205</name>
</gene>
<name>A0ABW9CLH9_9BURK</name>
<proteinExistence type="predicted"/>